<keyword evidence="3" id="KW-0597">Phosphoprotein</keyword>
<dbReference type="Pfam" id="PF00001">
    <property type="entry name" value="7tm_1"/>
    <property type="match status" value="1"/>
</dbReference>
<organism evidence="25 26">
    <name type="scientific">Latimeria chalumnae</name>
    <name type="common">Coelacanth</name>
    <dbReference type="NCBI Taxonomy" id="7897"/>
    <lineage>
        <taxon>Eukaryota</taxon>
        <taxon>Metazoa</taxon>
        <taxon>Chordata</taxon>
        <taxon>Craniata</taxon>
        <taxon>Vertebrata</taxon>
        <taxon>Euteleostomi</taxon>
        <taxon>Coelacanthiformes</taxon>
        <taxon>Coelacanthidae</taxon>
        <taxon>Latimeria</taxon>
    </lineage>
</organism>
<keyword evidence="26" id="KW-1185">Reference proteome</keyword>
<keyword evidence="7 22" id="KW-1133">Transmembrane helix</keyword>
<feature type="modified residue" description="N6-(retinylidene)lysine" evidence="21">
    <location>
        <position position="296"/>
    </location>
</feature>
<dbReference type="PRINTS" id="PR00579">
    <property type="entry name" value="RHODOPSIN"/>
</dbReference>
<feature type="lipid moiety-binding region" description="S-palmitoyl cysteine" evidence="20">
    <location>
        <position position="323"/>
    </location>
</feature>
<evidence type="ECO:0000313" key="25">
    <source>
        <dbReference type="Ensembl" id="ENSLACP00000018849.1"/>
    </source>
</evidence>
<evidence type="ECO:0000256" key="23">
    <source>
        <dbReference type="SAM" id="MobiDB-lite"/>
    </source>
</evidence>
<dbReference type="GO" id="GO:0007601">
    <property type="term" value="P:visual perception"/>
    <property type="evidence" value="ECO:0007669"/>
    <property type="project" value="UniProtKB-KW"/>
</dbReference>
<keyword evidence="13 19" id="KW-0325">Glycoprotein</keyword>
<keyword evidence="10 22" id="KW-0472">Membrane</keyword>
<dbReference type="HOGENOM" id="CLU_009579_3_0_1"/>
<proteinExistence type="inferred from homology"/>
<dbReference type="PRINTS" id="PR00238">
    <property type="entry name" value="OPSIN"/>
</dbReference>
<dbReference type="FunFam" id="1.20.1070.10:FF:000018">
    <property type="entry name" value="Rhodopsin"/>
    <property type="match status" value="1"/>
</dbReference>
<keyword evidence="14 22" id="KW-0807">Transducer</keyword>
<feature type="domain" description="G-protein coupled receptors family 1 profile" evidence="24">
    <location>
        <begin position="54"/>
        <end position="306"/>
    </location>
</feature>
<dbReference type="PROSITE" id="PS00238">
    <property type="entry name" value="OPSIN"/>
    <property type="match status" value="1"/>
</dbReference>
<evidence type="ECO:0000256" key="10">
    <source>
        <dbReference type="ARBA" id="ARBA00023136"/>
    </source>
</evidence>
<dbReference type="InterPro" id="IPR050125">
    <property type="entry name" value="GPCR_opsins"/>
</dbReference>
<evidence type="ECO:0000256" key="13">
    <source>
        <dbReference type="ARBA" id="ARBA00023180"/>
    </source>
</evidence>
<feature type="transmembrane region" description="Helical" evidence="22">
    <location>
        <begin position="115"/>
        <end position="133"/>
    </location>
</feature>
<dbReference type="Pfam" id="PF10413">
    <property type="entry name" value="Rhodopsin_N"/>
    <property type="match status" value="1"/>
</dbReference>
<dbReference type="GO" id="GO:0046872">
    <property type="term" value="F:metal ion binding"/>
    <property type="evidence" value="ECO:0007669"/>
    <property type="project" value="UniProtKB-KW"/>
</dbReference>
<dbReference type="InParanoid" id="H3BAC8"/>
<dbReference type="SMART" id="SM01381">
    <property type="entry name" value="7TM_GPCR_Srsx"/>
    <property type="match status" value="1"/>
</dbReference>
<dbReference type="Gene3D" id="1.20.1070.10">
    <property type="entry name" value="Rhodopsin 7-helix transmembrane proteins"/>
    <property type="match status" value="1"/>
</dbReference>
<dbReference type="PROSITE" id="PS00237">
    <property type="entry name" value="G_PROTEIN_RECEP_F1_1"/>
    <property type="match status" value="1"/>
</dbReference>
<dbReference type="PROSITE" id="PS50262">
    <property type="entry name" value="G_PROTEIN_RECEP_F1_2"/>
    <property type="match status" value="1"/>
</dbReference>
<feature type="transmembrane region" description="Helical" evidence="22">
    <location>
        <begin position="254"/>
        <end position="276"/>
    </location>
</feature>
<evidence type="ECO:0000256" key="5">
    <source>
        <dbReference type="ARBA" id="ARBA00022692"/>
    </source>
</evidence>
<feature type="region of interest" description="Disordered" evidence="23">
    <location>
        <begin position="331"/>
        <end position="355"/>
    </location>
</feature>
<evidence type="ECO:0000256" key="14">
    <source>
        <dbReference type="ARBA" id="ARBA00023224"/>
    </source>
</evidence>
<keyword evidence="12 22" id="KW-0675">Receptor</keyword>
<evidence type="ECO:0000256" key="9">
    <source>
        <dbReference type="ARBA" id="ARBA00023040"/>
    </source>
</evidence>
<evidence type="ECO:0000256" key="3">
    <source>
        <dbReference type="ARBA" id="ARBA00022553"/>
    </source>
</evidence>
<gene>
    <name evidence="25" type="primary">LOC102347432</name>
</gene>
<reference evidence="25" key="3">
    <citation type="submission" date="2025-09" db="UniProtKB">
        <authorList>
            <consortium name="Ensembl"/>
        </authorList>
    </citation>
    <scope>IDENTIFICATION</scope>
</reference>
<keyword evidence="2 22" id="KW-0600">Photoreceptor protein</keyword>
<feature type="compositionally biased region" description="Low complexity" evidence="23">
    <location>
        <begin position="337"/>
        <end position="355"/>
    </location>
</feature>
<dbReference type="SUPFAM" id="SSF81321">
    <property type="entry name" value="Family A G protein-coupled receptor-like"/>
    <property type="match status" value="1"/>
</dbReference>
<keyword evidence="5 22" id="KW-0812">Transmembrane</keyword>
<name>H3BAC8_LATCH</name>
<dbReference type="InterPro" id="IPR027430">
    <property type="entry name" value="Retinal_BS"/>
</dbReference>
<feature type="lipid moiety-binding region" description="S-palmitoyl cysteine" evidence="20">
    <location>
        <position position="322"/>
    </location>
</feature>
<evidence type="ECO:0000313" key="26">
    <source>
        <dbReference type="Proteomes" id="UP000008672"/>
    </source>
</evidence>
<evidence type="ECO:0000256" key="12">
    <source>
        <dbReference type="ARBA" id="ARBA00023170"/>
    </source>
</evidence>
<dbReference type="InterPro" id="IPR019477">
    <property type="entry name" value="Rhodopsin_N"/>
</dbReference>
<dbReference type="Ensembl" id="ENSLACT00000018982.1">
    <property type="protein sequence ID" value="ENSLACP00000018849.1"/>
    <property type="gene ID" value="ENSLACG00000016590.1"/>
</dbReference>
<feature type="transmembrane region" description="Helical" evidence="22">
    <location>
        <begin position="37"/>
        <end position="63"/>
    </location>
</feature>
<evidence type="ECO:0000256" key="18">
    <source>
        <dbReference type="PIRSR" id="PIRSR600732-3"/>
    </source>
</evidence>
<keyword evidence="15" id="KW-0844">Vision</keyword>
<dbReference type="PANTHER" id="PTHR24240">
    <property type="entry name" value="OPSIN"/>
    <property type="match status" value="1"/>
</dbReference>
<sequence length="355" mass="39646">MNGTEGMNFYVPLSNRTGLVRSPFEYTQYYLAEPWKFSVLCAYMFLLIILGFPINFLTLLVTFKHKKLRQPLNYILVNLAVASLFMVVFGFTVTFYSSLNGYFVLGPMGCAMEGFFATLGGQVALWSLVVLAIERYIVVCKPMGNFRFASSHAIMGIAFTWIMALACAAPPLVPFVRYIPEGLQCSCGPDYYTLNPDFHNESYVMYLFLVHFLLPITTIFFTYGRLICKVKEAAAQQQESASTQKAEKEVTRMVILMVIGFLTAWVPYASAAFWIFCNRGAEFTATLMTVPAFFSKSSCLFNPIIYVLLNKQFRNCMITTLCCGKNPLGDDDTSSAVSQSKTDVSSVSSSQVSPA</sequence>
<feature type="glycosylation site" description="N-linked (GlcNAc...) asparagine" evidence="19">
    <location>
        <position position="15"/>
    </location>
</feature>
<feature type="site" description="Plays an important role in the conformation switch to the active conformation" evidence="17">
    <location>
        <position position="113"/>
    </location>
</feature>
<evidence type="ECO:0000256" key="8">
    <source>
        <dbReference type="ARBA" id="ARBA00022991"/>
    </source>
</evidence>
<keyword evidence="20" id="KW-0449">Lipoprotein</keyword>
<keyword evidence="4 22" id="KW-0716">Sensory transduction</keyword>
<reference evidence="25" key="2">
    <citation type="submission" date="2025-08" db="UniProtKB">
        <authorList>
            <consortium name="Ensembl"/>
        </authorList>
    </citation>
    <scope>IDENTIFICATION</scope>
</reference>
<evidence type="ECO:0000256" key="15">
    <source>
        <dbReference type="ARBA" id="ARBA00023305"/>
    </source>
</evidence>
<evidence type="ECO:0000256" key="11">
    <source>
        <dbReference type="ARBA" id="ARBA00023157"/>
    </source>
</evidence>
<comment type="similarity">
    <text evidence="22">Belongs to the G-protein coupled receptor 1 family. Opsin subfamily.</text>
</comment>
<dbReference type="InterPro" id="IPR000732">
    <property type="entry name" value="Rhodopsin"/>
</dbReference>
<keyword evidence="9 22" id="KW-0297">G-protein coupled receptor</keyword>
<evidence type="ECO:0000256" key="22">
    <source>
        <dbReference type="RuleBase" id="RU004951"/>
    </source>
</evidence>
<evidence type="ECO:0000256" key="1">
    <source>
        <dbReference type="ARBA" id="ARBA00004141"/>
    </source>
</evidence>
<dbReference type="InterPro" id="IPR000276">
    <property type="entry name" value="GPCR_Rhodpsn"/>
</dbReference>
<keyword evidence="16" id="KW-0862">Zinc</keyword>
<dbReference type="EMBL" id="AFYH01065455">
    <property type="status" value="NOT_ANNOTATED_CDS"/>
    <property type="molecule type" value="Genomic_DNA"/>
</dbReference>
<dbReference type="STRING" id="7897.ENSLACP00000018849"/>
<dbReference type="OMA" id="CFPVFTI"/>
<evidence type="ECO:0000256" key="2">
    <source>
        <dbReference type="ARBA" id="ARBA00022543"/>
    </source>
</evidence>
<keyword evidence="16" id="KW-0479">Metal-binding</keyword>
<evidence type="ECO:0000256" key="17">
    <source>
        <dbReference type="PIRSR" id="PIRSR600732-2"/>
    </source>
</evidence>
<evidence type="ECO:0000256" key="20">
    <source>
        <dbReference type="PIRSR" id="PIRSR600732-5"/>
    </source>
</evidence>
<comment type="subcellular location">
    <subcellularLocation>
        <location evidence="1 22">Membrane</location>
        <topology evidence="1 22">Multi-pass membrane protein</topology>
    </subcellularLocation>
</comment>
<feature type="disulfide bond" evidence="18">
    <location>
        <begin position="110"/>
        <end position="187"/>
    </location>
</feature>
<feature type="transmembrane region" description="Helical" evidence="22">
    <location>
        <begin position="203"/>
        <end position="223"/>
    </location>
</feature>
<dbReference type="PRINTS" id="PR00237">
    <property type="entry name" value="GPCRRHODOPSN"/>
</dbReference>
<feature type="transmembrane region" description="Helical" evidence="22">
    <location>
        <begin position="153"/>
        <end position="173"/>
    </location>
</feature>
<keyword evidence="6 21" id="KW-0681">Retinal protein</keyword>
<evidence type="ECO:0000259" key="24">
    <source>
        <dbReference type="PROSITE" id="PS50262"/>
    </source>
</evidence>
<feature type="binding site" evidence="16">
    <location>
        <position position="201"/>
    </location>
    <ligand>
        <name>Zn(2+)</name>
        <dbReference type="ChEBI" id="CHEBI:29105"/>
    </ligand>
</feature>
<feature type="glycosylation site" description="N-linked (GlcNAc...) asparagine" evidence="19">
    <location>
        <position position="2"/>
    </location>
</feature>
<dbReference type="InterPro" id="IPR017452">
    <property type="entry name" value="GPCR_Rhodpsn_7TM"/>
</dbReference>
<dbReference type="GO" id="GO:0007602">
    <property type="term" value="P:phototransduction"/>
    <property type="evidence" value="ECO:0007669"/>
    <property type="project" value="UniProtKB-KW"/>
</dbReference>
<evidence type="ECO:0000256" key="7">
    <source>
        <dbReference type="ARBA" id="ARBA00022989"/>
    </source>
</evidence>
<dbReference type="AlphaFoldDB" id="H3BAC8"/>
<dbReference type="GO" id="GO:0009881">
    <property type="term" value="F:photoreceptor activity"/>
    <property type="evidence" value="ECO:0007669"/>
    <property type="project" value="UniProtKB-KW"/>
</dbReference>
<dbReference type="Proteomes" id="UP000008672">
    <property type="component" value="Unassembled WGS sequence"/>
</dbReference>
<dbReference type="GeneTree" id="ENSGT01030000234549"/>
<keyword evidence="11 18" id="KW-1015">Disulfide bond</keyword>
<feature type="transmembrane region" description="Helical" evidence="22">
    <location>
        <begin position="75"/>
        <end position="95"/>
    </location>
</feature>
<evidence type="ECO:0000256" key="16">
    <source>
        <dbReference type="PIRSR" id="PIRSR600732-1"/>
    </source>
</evidence>
<dbReference type="GO" id="GO:0004930">
    <property type="term" value="F:G protein-coupled receptor activity"/>
    <property type="evidence" value="ECO:0007669"/>
    <property type="project" value="UniProtKB-KW"/>
</dbReference>
<dbReference type="InterPro" id="IPR001760">
    <property type="entry name" value="Opsin"/>
</dbReference>
<protein>
    <recommendedName>
        <fullName evidence="22">Rhodopsin</fullName>
    </recommendedName>
</protein>
<comment type="PTM">
    <text evidence="21">Contains one covalently linked retinal chromophore.</text>
</comment>
<dbReference type="eggNOG" id="KOG3656">
    <property type="taxonomic scope" value="Eukaryota"/>
</dbReference>
<evidence type="ECO:0000256" key="6">
    <source>
        <dbReference type="ARBA" id="ARBA00022925"/>
    </source>
</evidence>
<evidence type="ECO:0000256" key="19">
    <source>
        <dbReference type="PIRSR" id="PIRSR600732-4"/>
    </source>
</evidence>
<evidence type="ECO:0000256" key="21">
    <source>
        <dbReference type="PIRSR" id="PIRSR600732-50"/>
    </source>
</evidence>
<reference evidence="26" key="1">
    <citation type="submission" date="2011-08" db="EMBL/GenBank/DDBJ databases">
        <title>The draft genome of Latimeria chalumnae.</title>
        <authorList>
            <person name="Di Palma F."/>
            <person name="Alfoldi J."/>
            <person name="Johnson J."/>
            <person name="Berlin A."/>
            <person name="Gnerre S."/>
            <person name="Jaffe D."/>
            <person name="MacCallum I."/>
            <person name="Young S."/>
            <person name="Walker B.J."/>
            <person name="Lander E."/>
            <person name="Lindblad-Toh K."/>
        </authorList>
    </citation>
    <scope>NUCLEOTIDE SEQUENCE [LARGE SCALE GENOMIC DNA]</scope>
    <source>
        <strain evidence="26">Wild caught</strain>
    </source>
</reference>
<evidence type="ECO:0000256" key="4">
    <source>
        <dbReference type="ARBA" id="ARBA00022606"/>
    </source>
</evidence>
<accession>H3BAC8</accession>
<dbReference type="GO" id="GO:0016020">
    <property type="term" value="C:membrane"/>
    <property type="evidence" value="ECO:0007669"/>
    <property type="project" value="UniProtKB-SubCell"/>
</dbReference>
<keyword evidence="8 21" id="KW-0157">Chromophore</keyword>
<feature type="transmembrane region" description="Helical" evidence="22">
    <location>
        <begin position="288"/>
        <end position="309"/>
    </location>
</feature>